<dbReference type="EMBL" id="CP045121">
    <property type="protein sequence ID" value="QIN80281.1"/>
    <property type="molecule type" value="Genomic_DNA"/>
</dbReference>
<evidence type="ECO:0000313" key="2">
    <source>
        <dbReference type="EMBL" id="QIN80281.1"/>
    </source>
</evidence>
<feature type="transmembrane region" description="Helical" evidence="1">
    <location>
        <begin position="6"/>
        <end position="29"/>
    </location>
</feature>
<dbReference type="AlphaFoldDB" id="A0A6G8Q1D6"/>
<keyword evidence="1" id="KW-0812">Transmembrane</keyword>
<accession>A0A6G8Q1D6</accession>
<evidence type="ECO:0000256" key="1">
    <source>
        <dbReference type="SAM" id="Phobius"/>
    </source>
</evidence>
<keyword evidence="1" id="KW-0472">Membrane</keyword>
<dbReference type="Proteomes" id="UP000502706">
    <property type="component" value="Chromosome"/>
</dbReference>
<evidence type="ECO:0000313" key="3">
    <source>
        <dbReference type="Proteomes" id="UP000502706"/>
    </source>
</evidence>
<proteinExistence type="predicted"/>
<name>A0A6G8Q1D6_9ACTN</name>
<sequence length="101" mass="11412">MFARPYVRSLIPTLLILLLVPGMVVLVVVERLHSDEREVRPLKLRASEGLARESSLCVQYNAQDASAYTLGHLEQREEYAEHEDAFDRTVGSLQAVSMRLS</sequence>
<protein>
    <submittedName>
        <fullName evidence="2">Uncharacterized protein</fullName>
    </submittedName>
</protein>
<reference evidence="2 3" key="1">
    <citation type="submission" date="2019-10" db="EMBL/GenBank/DDBJ databases">
        <title>Rubrobacter sp nov SCSIO 52915 isolated from a deep-sea sediment in the South China Sea.</title>
        <authorList>
            <person name="Chen R.W."/>
        </authorList>
    </citation>
    <scope>NUCLEOTIDE SEQUENCE [LARGE SCALE GENOMIC DNA]</scope>
    <source>
        <strain evidence="2 3">SCSIO 52915</strain>
    </source>
</reference>
<keyword evidence="1" id="KW-1133">Transmembrane helix</keyword>
<gene>
    <name evidence="2" type="ORF">GBA65_19110</name>
</gene>
<organism evidence="2 3">
    <name type="scientific">Rubrobacter marinus</name>
    <dbReference type="NCBI Taxonomy" id="2653852"/>
    <lineage>
        <taxon>Bacteria</taxon>
        <taxon>Bacillati</taxon>
        <taxon>Actinomycetota</taxon>
        <taxon>Rubrobacteria</taxon>
        <taxon>Rubrobacterales</taxon>
        <taxon>Rubrobacteraceae</taxon>
        <taxon>Rubrobacter</taxon>
    </lineage>
</organism>
<keyword evidence="3" id="KW-1185">Reference proteome</keyword>
<dbReference type="KEGG" id="rmar:GBA65_19110"/>
<dbReference type="RefSeq" id="WP_166397952.1">
    <property type="nucleotide sequence ID" value="NZ_CP045121.1"/>
</dbReference>